<keyword evidence="3 6" id="KW-0812">Transmembrane</keyword>
<dbReference type="InterPro" id="IPR002994">
    <property type="entry name" value="Surf1/Shy1"/>
</dbReference>
<keyword evidence="4 6" id="KW-1133">Transmembrane helix</keyword>
<dbReference type="Pfam" id="PF02104">
    <property type="entry name" value="SURF1"/>
    <property type="match status" value="1"/>
</dbReference>
<comment type="similarity">
    <text evidence="2 6">Belongs to the SURF1 family.</text>
</comment>
<feature type="transmembrane region" description="Helical" evidence="6">
    <location>
        <begin position="29"/>
        <end position="49"/>
    </location>
</feature>
<feature type="transmembrane region" description="Helical" evidence="6">
    <location>
        <begin position="243"/>
        <end position="265"/>
    </location>
</feature>
<keyword evidence="8" id="KW-1185">Reference proteome</keyword>
<comment type="subcellular location">
    <subcellularLocation>
        <location evidence="6">Cell membrane</location>
        <topology evidence="6">Multi-pass membrane protein</topology>
    </subcellularLocation>
    <subcellularLocation>
        <location evidence="1">Membrane</location>
    </subcellularLocation>
</comment>
<comment type="caution">
    <text evidence="7">The sequence shown here is derived from an EMBL/GenBank/DDBJ whole genome shotgun (WGS) entry which is preliminary data.</text>
</comment>
<dbReference type="Proteomes" id="UP000811844">
    <property type="component" value="Unassembled WGS sequence"/>
</dbReference>
<keyword evidence="6" id="KW-1003">Cell membrane</keyword>
<gene>
    <name evidence="7" type="ORF">G3R48_08785</name>
</gene>
<dbReference type="EMBL" id="JAAIKR010000007">
    <property type="protein sequence ID" value="MBR9728077.1"/>
    <property type="molecule type" value="Genomic_DNA"/>
</dbReference>
<name>A0ABS5I230_9GAMM</name>
<dbReference type="PROSITE" id="PS50895">
    <property type="entry name" value="SURF1"/>
    <property type="match status" value="1"/>
</dbReference>
<evidence type="ECO:0000313" key="7">
    <source>
        <dbReference type="EMBL" id="MBR9728077.1"/>
    </source>
</evidence>
<evidence type="ECO:0000256" key="2">
    <source>
        <dbReference type="ARBA" id="ARBA00007165"/>
    </source>
</evidence>
<proteinExistence type="inferred from homology"/>
<reference evidence="7 8" key="1">
    <citation type="submission" date="2020-02" db="EMBL/GenBank/DDBJ databases">
        <title>Shewanella WXL01 sp. nov., a marine bacterium isolated from green algae in Luhuitou Fringing Reef (Northern South China Sea).</title>
        <authorList>
            <person name="Wang X."/>
        </authorList>
    </citation>
    <scope>NUCLEOTIDE SEQUENCE [LARGE SCALE GENOMIC DNA]</scope>
    <source>
        <strain evidence="7 8">MCCC 1A01895</strain>
    </source>
</reference>
<protein>
    <recommendedName>
        <fullName evidence="6">SURF1-like protein</fullName>
    </recommendedName>
</protein>
<evidence type="ECO:0000313" key="8">
    <source>
        <dbReference type="Proteomes" id="UP000811844"/>
    </source>
</evidence>
<keyword evidence="5 6" id="KW-0472">Membrane</keyword>
<dbReference type="RefSeq" id="WP_153664492.1">
    <property type="nucleotide sequence ID" value="NZ_JAAIKR010000007.1"/>
</dbReference>
<dbReference type="PANTHER" id="PTHR23427">
    <property type="entry name" value="SURFEIT LOCUS PROTEIN"/>
    <property type="match status" value="1"/>
</dbReference>
<dbReference type="CDD" id="cd06662">
    <property type="entry name" value="SURF1"/>
    <property type="match status" value="1"/>
</dbReference>
<dbReference type="InterPro" id="IPR045214">
    <property type="entry name" value="Surf1/Surf4"/>
</dbReference>
<evidence type="ECO:0000256" key="5">
    <source>
        <dbReference type="ARBA" id="ARBA00023136"/>
    </source>
</evidence>
<evidence type="ECO:0000256" key="6">
    <source>
        <dbReference type="RuleBase" id="RU363076"/>
    </source>
</evidence>
<evidence type="ECO:0000256" key="3">
    <source>
        <dbReference type="ARBA" id="ARBA00022692"/>
    </source>
</evidence>
<organism evidence="7 8">
    <name type="scientific">Shewanella intestini</name>
    <dbReference type="NCBI Taxonomy" id="2017544"/>
    <lineage>
        <taxon>Bacteria</taxon>
        <taxon>Pseudomonadati</taxon>
        <taxon>Pseudomonadota</taxon>
        <taxon>Gammaproteobacteria</taxon>
        <taxon>Alteromonadales</taxon>
        <taxon>Shewanellaceae</taxon>
        <taxon>Shewanella</taxon>
    </lineage>
</organism>
<evidence type="ECO:0000256" key="1">
    <source>
        <dbReference type="ARBA" id="ARBA00004370"/>
    </source>
</evidence>
<evidence type="ECO:0000256" key="4">
    <source>
        <dbReference type="ARBA" id="ARBA00022989"/>
    </source>
</evidence>
<sequence>MNMSSSTSTNLTINGVVTGSPLKRYGGSIVIFIILTVAVFSTLVKLGLWQLSRAEQKAQWQQSLNERQKQVLNFKQLLSLNEQAGTATDDFSGLSGYQLTVIAQPVSEQILLLDNQVYQGTVGYLAYQIMSVSAQQPWILVELGFIAANKDRRILPNITPITTSNISLSGRIYQKQLNPVSDQLLPELGNPLRFQNLNIDSLSQLLGHPILPTVIQPNQLPNVSLPHPWQPIPLPAKKHQGYALQWFSMAAVFIGLMAWIAIRFVRRFKINKQHLNAI</sequence>
<dbReference type="PANTHER" id="PTHR23427:SF2">
    <property type="entry name" value="SURFEIT LOCUS PROTEIN 1"/>
    <property type="match status" value="1"/>
</dbReference>
<accession>A0ABS5I230</accession>